<dbReference type="InterPro" id="IPR051799">
    <property type="entry name" value="NADH_flavin_oxidoreductase"/>
</dbReference>
<accession>A0ABU2LM69</accession>
<name>A0ABU2LM69_9ACTN</name>
<organism evidence="4 5">
    <name type="scientific">Streptomyces millisiae</name>
    <dbReference type="NCBI Taxonomy" id="3075542"/>
    <lineage>
        <taxon>Bacteria</taxon>
        <taxon>Bacillati</taxon>
        <taxon>Actinomycetota</taxon>
        <taxon>Actinomycetes</taxon>
        <taxon>Kitasatosporales</taxon>
        <taxon>Streptomycetaceae</taxon>
        <taxon>Streptomyces</taxon>
    </lineage>
</organism>
<dbReference type="CDD" id="cd02803">
    <property type="entry name" value="OYE_like_FMN_family"/>
    <property type="match status" value="1"/>
</dbReference>
<dbReference type="SUPFAM" id="SSF51395">
    <property type="entry name" value="FMN-linked oxidoreductases"/>
    <property type="match status" value="1"/>
</dbReference>
<dbReference type="Pfam" id="PF00724">
    <property type="entry name" value="Oxidored_FMN"/>
    <property type="match status" value="1"/>
</dbReference>
<feature type="domain" description="NADH:flavin oxidoreductase/NADH oxidase N-terminal" evidence="3">
    <location>
        <begin position="13"/>
        <end position="348"/>
    </location>
</feature>
<evidence type="ECO:0000256" key="2">
    <source>
        <dbReference type="ARBA" id="ARBA00023002"/>
    </source>
</evidence>
<dbReference type="InterPro" id="IPR013785">
    <property type="entry name" value="Aldolase_TIM"/>
</dbReference>
<evidence type="ECO:0000313" key="5">
    <source>
        <dbReference type="Proteomes" id="UP001183420"/>
    </source>
</evidence>
<protein>
    <submittedName>
        <fullName evidence="4">NADH:flavin oxidoreductase</fullName>
    </submittedName>
</protein>
<dbReference type="PANTHER" id="PTHR43656">
    <property type="entry name" value="BINDING OXIDOREDUCTASE, PUTATIVE (AFU_ORTHOLOGUE AFUA_2G08260)-RELATED"/>
    <property type="match status" value="1"/>
</dbReference>
<dbReference type="Gene3D" id="3.20.20.70">
    <property type="entry name" value="Aldolase class I"/>
    <property type="match status" value="1"/>
</dbReference>
<keyword evidence="2" id="KW-0560">Oxidoreductase</keyword>
<proteinExistence type="predicted"/>
<keyword evidence="1" id="KW-0285">Flavoprotein</keyword>
<dbReference type="EMBL" id="JAVREM010000008">
    <property type="protein sequence ID" value="MDT0318682.1"/>
    <property type="molecule type" value="Genomic_DNA"/>
</dbReference>
<keyword evidence="5" id="KW-1185">Reference proteome</keyword>
<evidence type="ECO:0000259" key="3">
    <source>
        <dbReference type="Pfam" id="PF00724"/>
    </source>
</evidence>
<dbReference type="InterPro" id="IPR001155">
    <property type="entry name" value="OxRdtase_FMN_N"/>
</dbReference>
<gene>
    <name evidence="4" type="ORF">RNC47_10075</name>
</gene>
<comment type="caution">
    <text evidence="4">The sequence shown here is derived from an EMBL/GenBank/DDBJ whole genome shotgun (WGS) entry which is preliminary data.</text>
</comment>
<dbReference type="Proteomes" id="UP001183420">
    <property type="component" value="Unassembled WGS sequence"/>
</dbReference>
<sequence>MGAGSETTVADPLFTPVPLGDVVLPNRVAVAPMTRISATDDGRVTDRNADYYARFARGGFSLVITEGIYPDAEYSQGYWNQPGLSTGAQAAAWRTVVDAVHRAGGAIIAQLMHAGGQSQGNRHRDRAVGPSAVAPRGHQLSFYRGSGPFRTPRMLSLEEIAEVRHGFVAAARRAVTAGFDGVEIHGANGYLIDQFLTDYTNQRADRYGGTVRNRVRLAAEICADVVQAVGSEVTVGIRISQAKVGDATHRWAGRSGDAETIFGVLGRTGVHYVHTTEPDATAPAFGDSPLTLAEHAKRHSGTSVLANGGLATPAAARSLITAGAADMVALGKPALADRDWVRAAREGRDPGSRSLTDLLAPLADIKDTELGGR</sequence>
<dbReference type="RefSeq" id="WP_311597511.1">
    <property type="nucleotide sequence ID" value="NZ_JAVREM010000008.1"/>
</dbReference>
<evidence type="ECO:0000313" key="4">
    <source>
        <dbReference type="EMBL" id="MDT0318682.1"/>
    </source>
</evidence>
<reference evidence="5" key="1">
    <citation type="submission" date="2023-07" db="EMBL/GenBank/DDBJ databases">
        <title>30 novel species of actinomycetes from the DSMZ collection.</title>
        <authorList>
            <person name="Nouioui I."/>
        </authorList>
    </citation>
    <scope>NUCLEOTIDE SEQUENCE [LARGE SCALE GENOMIC DNA]</scope>
    <source>
        <strain evidence="5">DSM 44918</strain>
    </source>
</reference>
<dbReference type="PANTHER" id="PTHR43656:SF2">
    <property type="entry name" value="BINDING OXIDOREDUCTASE, PUTATIVE (AFU_ORTHOLOGUE AFUA_2G08260)-RELATED"/>
    <property type="match status" value="1"/>
</dbReference>
<evidence type="ECO:0000256" key="1">
    <source>
        <dbReference type="ARBA" id="ARBA00022630"/>
    </source>
</evidence>